<dbReference type="InterPro" id="IPR042001">
    <property type="entry name" value="Sortase_F"/>
</dbReference>
<dbReference type="SUPFAM" id="SSF63817">
    <property type="entry name" value="Sortase"/>
    <property type="match status" value="1"/>
</dbReference>
<evidence type="ECO:0000313" key="3">
    <source>
        <dbReference type="EMBL" id="TDC79892.1"/>
    </source>
</evidence>
<dbReference type="InterPro" id="IPR005754">
    <property type="entry name" value="Sortase"/>
</dbReference>
<comment type="caution">
    <text evidence="3">The sequence shown here is derived from an EMBL/GenBank/DDBJ whole genome shotgun (WGS) entry which is preliminary data.</text>
</comment>
<dbReference type="NCBIfam" id="NF033748">
    <property type="entry name" value="class_F_sortase"/>
    <property type="match status" value="1"/>
</dbReference>
<dbReference type="EMBL" id="SMKI01000009">
    <property type="protein sequence ID" value="TDC79892.1"/>
    <property type="molecule type" value="Genomic_DNA"/>
</dbReference>
<dbReference type="Pfam" id="PF04203">
    <property type="entry name" value="Sortase"/>
    <property type="match status" value="1"/>
</dbReference>
<evidence type="ECO:0000256" key="2">
    <source>
        <dbReference type="SAM" id="MobiDB-lite"/>
    </source>
</evidence>
<dbReference type="Gene3D" id="2.40.260.10">
    <property type="entry name" value="Sortase"/>
    <property type="match status" value="1"/>
</dbReference>
<dbReference type="GO" id="GO:0016787">
    <property type="term" value="F:hydrolase activity"/>
    <property type="evidence" value="ECO:0007669"/>
    <property type="project" value="UniProtKB-KW"/>
</dbReference>
<organism evidence="3 4">
    <name type="scientific">Streptomyces hainanensis</name>
    <dbReference type="NCBI Taxonomy" id="402648"/>
    <lineage>
        <taxon>Bacteria</taxon>
        <taxon>Bacillati</taxon>
        <taxon>Actinomycetota</taxon>
        <taxon>Actinomycetes</taxon>
        <taxon>Kitasatosporales</taxon>
        <taxon>Streptomycetaceae</taxon>
        <taxon>Streptomyces</taxon>
    </lineage>
</organism>
<feature type="region of interest" description="Disordered" evidence="2">
    <location>
        <begin position="15"/>
        <end position="71"/>
    </location>
</feature>
<keyword evidence="4" id="KW-1185">Reference proteome</keyword>
<dbReference type="InterPro" id="IPR023365">
    <property type="entry name" value="Sortase_dom-sf"/>
</dbReference>
<name>A0A4R4TW83_9ACTN</name>
<feature type="compositionally biased region" description="Basic residues" evidence="2">
    <location>
        <begin position="18"/>
        <end position="33"/>
    </location>
</feature>
<feature type="region of interest" description="Disordered" evidence="2">
    <location>
        <begin position="87"/>
        <end position="116"/>
    </location>
</feature>
<dbReference type="AlphaFoldDB" id="A0A4R4TW83"/>
<evidence type="ECO:0000256" key="1">
    <source>
        <dbReference type="ARBA" id="ARBA00022801"/>
    </source>
</evidence>
<protein>
    <submittedName>
        <fullName evidence="3">Class F sortase</fullName>
    </submittedName>
</protein>
<dbReference type="Proteomes" id="UP000295345">
    <property type="component" value="Unassembled WGS sequence"/>
</dbReference>
<keyword evidence="1" id="KW-0378">Hydrolase</keyword>
<sequence>MRHILRDLRGADLPPRLRVPRAMRKVKPRRTPRTPRDPRKVRTRERDRTGAEARAESRAEAPVEVPVEIPAEVDTEADAGLAILTEAMAPTDADTGPRDATEPRAGGRRGRRRGAAFHPRRRVRLLARLVGRPFAAVHRALVRAARRAHAWFRRVSRPVVLAAVAGRRLAQARPDDGTREAAARVTRQQRLAMRARRLEVAAAATAVTVGLVGGLLLPGSGERVSEARESSSIAEGVSRPGAVDAPGAAPDAGSTANLEGSFQPSGVVAPPLPRSAPTRIRIPQLTTDVEVFGAELGTDGGPPSPVEEDAMRAAWYSGGAAPGERGPAILVGHLDTYTGPAAFAGLGQLRPGELIEIDREDGGTALFEVDSVEQYPKVDFPDLRVYGSVDTPQLRLITCGGRWAADGGYDSNIVAYAHLIGTVASPAGA</sequence>
<proteinExistence type="predicted"/>
<feature type="compositionally biased region" description="Basic residues" evidence="2">
    <location>
        <begin position="106"/>
        <end position="116"/>
    </location>
</feature>
<accession>A0A4R4TW83</accession>
<feature type="compositionally biased region" description="Polar residues" evidence="2">
    <location>
        <begin position="254"/>
        <end position="264"/>
    </location>
</feature>
<evidence type="ECO:0000313" key="4">
    <source>
        <dbReference type="Proteomes" id="UP000295345"/>
    </source>
</evidence>
<dbReference type="RefSeq" id="WP_132815742.1">
    <property type="nucleotide sequence ID" value="NZ_SMKI01000009.1"/>
</dbReference>
<gene>
    <name evidence="3" type="ORF">E1283_01575</name>
</gene>
<dbReference type="OrthoDB" id="525039at2"/>
<dbReference type="CDD" id="cd05829">
    <property type="entry name" value="Sortase_F"/>
    <property type="match status" value="1"/>
</dbReference>
<feature type="compositionally biased region" description="Basic and acidic residues" evidence="2">
    <location>
        <begin position="34"/>
        <end position="61"/>
    </location>
</feature>
<reference evidence="3 4" key="1">
    <citation type="submission" date="2019-03" db="EMBL/GenBank/DDBJ databases">
        <title>Draft genome sequences of novel Actinobacteria.</title>
        <authorList>
            <person name="Sahin N."/>
            <person name="Ay H."/>
            <person name="Saygin H."/>
        </authorList>
    </citation>
    <scope>NUCLEOTIDE SEQUENCE [LARGE SCALE GENOMIC DNA]</scope>
    <source>
        <strain evidence="3 4">DSM 41900</strain>
    </source>
</reference>
<feature type="region of interest" description="Disordered" evidence="2">
    <location>
        <begin position="226"/>
        <end position="278"/>
    </location>
</feature>
<feature type="compositionally biased region" description="Low complexity" evidence="2">
    <location>
        <begin position="240"/>
        <end position="253"/>
    </location>
</feature>